<reference evidence="2 3" key="1">
    <citation type="submission" date="2024-11" db="EMBL/GenBank/DDBJ databases">
        <title>First Report of Moraxella oculi in Brazil in an Infectious Bovine Keratoconjunctivitis Outbreak.</title>
        <authorList>
            <person name="Carvalho C.V."/>
            <person name="Domingues R."/>
            <person name="Coutinho C."/>
            <person name="Honorio N.T.B.S."/>
            <person name="Faza D.R.L.R."/>
            <person name="Carvalho W.A."/>
            <person name="Machado A.B.F."/>
            <person name="Martins M.F."/>
            <person name="Gaspar E.B."/>
        </authorList>
    </citation>
    <scope>NUCLEOTIDE SEQUENCE [LARGE SCALE GENOMIC DNA]</scope>
    <source>
        <strain evidence="2 3">2117LE</strain>
    </source>
</reference>
<organism evidence="2 3">
    <name type="scientific">Moraxella oculi</name>
    <dbReference type="NCBI Taxonomy" id="2940516"/>
    <lineage>
        <taxon>Bacteria</taxon>
        <taxon>Pseudomonadati</taxon>
        <taxon>Pseudomonadota</taxon>
        <taxon>Gammaproteobacteria</taxon>
        <taxon>Moraxellales</taxon>
        <taxon>Moraxellaceae</taxon>
        <taxon>Moraxella</taxon>
    </lineage>
</organism>
<accession>A0ABW8U4S5</accession>
<dbReference type="EMBL" id="JBJJXE010000004">
    <property type="protein sequence ID" value="MFL1732148.1"/>
    <property type="molecule type" value="Genomic_DNA"/>
</dbReference>
<evidence type="ECO:0000313" key="2">
    <source>
        <dbReference type="EMBL" id="MFL1732148.1"/>
    </source>
</evidence>
<evidence type="ECO:0000313" key="3">
    <source>
        <dbReference type="Proteomes" id="UP001624684"/>
    </source>
</evidence>
<proteinExistence type="predicted"/>
<keyword evidence="3" id="KW-1185">Reference proteome</keyword>
<feature type="region of interest" description="Disordered" evidence="1">
    <location>
        <begin position="25"/>
        <end position="46"/>
    </location>
</feature>
<protein>
    <submittedName>
        <fullName evidence="2">Uncharacterized protein</fullName>
    </submittedName>
</protein>
<feature type="compositionally biased region" description="Polar residues" evidence="1">
    <location>
        <begin position="36"/>
        <end position="46"/>
    </location>
</feature>
<comment type="caution">
    <text evidence="2">The sequence shown here is derived from an EMBL/GenBank/DDBJ whole genome shotgun (WGS) entry which is preliminary data.</text>
</comment>
<dbReference type="Proteomes" id="UP001624684">
    <property type="component" value="Unassembled WGS sequence"/>
</dbReference>
<gene>
    <name evidence="2" type="ORF">ACJHVH_03920</name>
</gene>
<name>A0ABW8U4S5_9GAMM</name>
<evidence type="ECO:0000256" key="1">
    <source>
        <dbReference type="SAM" id="MobiDB-lite"/>
    </source>
</evidence>
<sequence>MAVQLYSQSRQRVANQALLNRSHADRQPCHEYSSGVPKNTNAVNLL</sequence>
<dbReference type="RefSeq" id="WP_407068845.1">
    <property type="nucleotide sequence ID" value="NZ_JBJJXE010000004.1"/>
</dbReference>